<protein>
    <recommendedName>
        <fullName evidence="12">Mercuric reductase</fullName>
    </recommendedName>
</protein>
<keyword evidence="7" id="KW-1015">Disulfide bond</keyword>
<dbReference type="GO" id="GO:0003955">
    <property type="term" value="F:NAD(P)H dehydrogenase (quinone) activity"/>
    <property type="evidence" value="ECO:0007669"/>
    <property type="project" value="TreeGrafter"/>
</dbReference>
<dbReference type="InterPro" id="IPR016156">
    <property type="entry name" value="FAD/NAD-linked_Rdtase_dimer_sf"/>
</dbReference>
<evidence type="ECO:0008006" key="12">
    <source>
        <dbReference type="Google" id="ProtNLM"/>
    </source>
</evidence>
<dbReference type="FunFam" id="3.30.390.30:FF:000001">
    <property type="entry name" value="Dihydrolipoyl dehydrogenase"/>
    <property type="match status" value="1"/>
</dbReference>
<evidence type="ECO:0000256" key="7">
    <source>
        <dbReference type="ARBA" id="ARBA00023157"/>
    </source>
</evidence>
<evidence type="ECO:0000313" key="11">
    <source>
        <dbReference type="EMBL" id="SUZ64501.1"/>
    </source>
</evidence>
<evidence type="ECO:0000259" key="9">
    <source>
        <dbReference type="Pfam" id="PF02852"/>
    </source>
</evidence>
<keyword evidence="8" id="KW-0676">Redox-active center</keyword>
<dbReference type="Gene3D" id="3.30.390.30">
    <property type="match status" value="1"/>
</dbReference>
<comment type="similarity">
    <text evidence="2">Belongs to the class-I pyridine nucleotide-disulfide oxidoreductase family.</text>
</comment>
<evidence type="ECO:0000256" key="8">
    <source>
        <dbReference type="ARBA" id="ARBA00023284"/>
    </source>
</evidence>
<feature type="domain" description="Pyridine nucleotide-disulphide oxidoreductase dimerisation" evidence="9">
    <location>
        <begin position="371"/>
        <end position="476"/>
    </location>
</feature>
<keyword evidence="4" id="KW-0274">FAD</keyword>
<dbReference type="PIRSF" id="PIRSF000350">
    <property type="entry name" value="Mercury_reductase_MerA"/>
    <property type="match status" value="1"/>
</dbReference>
<dbReference type="PANTHER" id="PTHR43014:SF2">
    <property type="entry name" value="MERCURIC REDUCTASE"/>
    <property type="match status" value="1"/>
</dbReference>
<dbReference type="InterPro" id="IPR036188">
    <property type="entry name" value="FAD/NAD-bd_sf"/>
</dbReference>
<accession>A0A381PBY6</accession>
<dbReference type="NCBIfam" id="NF004991">
    <property type="entry name" value="PRK06370.1-3"/>
    <property type="match status" value="1"/>
</dbReference>
<evidence type="ECO:0000256" key="6">
    <source>
        <dbReference type="ARBA" id="ARBA00023002"/>
    </source>
</evidence>
<evidence type="ECO:0000256" key="1">
    <source>
        <dbReference type="ARBA" id="ARBA00001974"/>
    </source>
</evidence>
<keyword evidence="5" id="KW-0521">NADP</keyword>
<evidence type="ECO:0000256" key="5">
    <source>
        <dbReference type="ARBA" id="ARBA00022857"/>
    </source>
</evidence>
<evidence type="ECO:0000256" key="3">
    <source>
        <dbReference type="ARBA" id="ARBA00022630"/>
    </source>
</evidence>
<sequence length="504" mass="54655">MDANSLIHPLDEANLKLLSHVRPKNWRNPTGDEVYDLLVIGAGTAGLVTASGAARLGAKVALVERALLGGDCLNVGCVPSKSLLRAARIVGEIRKGEVLGISVGAVEVDFKEVMRRMRRRRADISTHDSAQRFTSLGVDVFFGDVQFTGPAEVAVNGQGLRFKRAVIATGTRPAVPSIPGLADIPYLTNETLFCLTERPSRFVIIGGGPVGCEMAQAFARFGSEVTLLDLSTQLLAREDRDAAEVVANQLRRDGVRTELGLRLQLVKLINDGFQVQFERDGVQSEVIGDQLLVATGRTPNVENLNLEAAGVAYSQQGVVVDDGLRTSAARVFAAGDVCSSFRFTHAADAMARIVIQNALFFGRKSASALVIPWCTYTDPEIAHVGMYEQEAREQGRQVSTLTVPLSDVDRAVIDEEANGFVRVHHDRGKLLGCTIVARHAGEMIGEVAYVITHGGSLADLSATIHPYPTQGEALKKIGDIYRLKLLTPRLRTWLKRYFAWCRSG</sequence>
<dbReference type="InterPro" id="IPR023753">
    <property type="entry name" value="FAD/NAD-binding_dom"/>
</dbReference>
<dbReference type="SUPFAM" id="SSF55424">
    <property type="entry name" value="FAD/NAD-linked reductases, dimerisation (C-terminal) domain"/>
    <property type="match status" value="1"/>
</dbReference>
<dbReference type="GO" id="GO:0016668">
    <property type="term" value="F:oxidoreductase activity, acting on a sulfur group of donors, NAD(P) as acceptor"/>
    <property type="evidence" value="ECO:0007669"/>
    <property type="project" value="InterPro"/>
</dbReference>
<keyword evidence="6" id="KW-0560">Oxidoreductase</keyword>
<dbReference type="InterPro" id="IPR001100">
    <property type="entry name" value="Pyr_nuc-diS_OxRdtase"/>
</dbReference>
<dbReference type="AlphaFoldDB" id="A0A381PBY6"/>
<dbReference type="InterPro" id="IPR004099">
    <property type="entry name" value="Pyr_nucl-diS_OxRdtase_dimer"/>
</dbReference>
<evidence type="ECO:0000259" key="10">
    <source>
        <dbReference type="Pfam" id="PF07992"/>
    </source>
</evidence>
<dbReference type="InterPro" id="IPR012999">
    <property type="entry name" value="Pyr_OxRdtase_I_AS"/>
</dbReference>
<dbReference type="EMBL" id="UINC01000936">
    <property type="protein sequence ID" value="SUZ64501.1"/>
    <property type="molecule type" value="Genomic_DNA"/>
</dbReference>
<gene>
    <name evidence="11" type="ORF">METZ01_LOCUS17355</name>
</gene>
<dbReference type="PRINTS" id="PR00411">
    <property type="entry name" value="PNDRDTASEI"/>
</dbReference>
<reference evidence="11" key="1">
    <citation type="submission" date="2018-05" db="EMBL/GenBank/DDBJ databases">
        <authorList>
            <person name="Lanie J.A."/>
            <person name="Ng W.-L."/>
            <person name="Kazmierczak K.M."/>
            <person name="Andrzejewski T.M."/>
            <person name="Davidsen T.M."/>
            <person name="Wayne K.J."/>
            <person name="Tettelin H."/>
            <person name="Glass J.I."/>
            <person name="Rusch D."/>
            <person name="Podicherti R."/>
            <person name="Tsui H.-C.T."/>
            <person name="Winkler M.E."/>
        </authorList>
    </citation>
    <scope>NUCLEOTIDE SEQUENCE</scope>
</reference>
<dbReference type="SUPFAM" id="SSF51905">
    <property type="entry name" value="FAD/NAD(P)-binding domain"/>
    <property type="match status" value="1"/>
</dbReference>
<organism evidence="11">
    <name type="scientific">marine metagenome</name>
    <dbReference type="NCBI Taxonomy" id="408172"/>
    <lineage>
        <taxon>unclassified sequences</taxon>
        <taxon>metagenomes</taxon>
        <taxon>ecological metagenomes</taxon>
    </lineage>
</organism>
<evidence type="ECO:0000256" key="4">
    <source>
        <dbReference type="ARBA" id="ARBA00022827"/>
    </source>
</evidence>
<comment type="cofactor">
    <cofactor evidence="1">
        <name>FAD</name>
        <dbReference type="ChEBI" id="CHEBI:57692"/>
    </cofactor>
</comment>
<dbReference type="PRINTS" id="PR00368">
    <property type="entry name" value="FADPNR"/>
</dbReference>
<evidence type="ECO:0000256" key="2">
    <source>
        <dbReference type="ARBA" id="ARBA00007532"/>
    </source>
</evidence>
<proteinExistence type="inferred from homology"/>
<dbReference type="Pfam" id="PF02852">
    <property type="entry name" value="Pyr_redox_dim"/>
    <property type="match status" value="1"/>
</dbReference>
<dbReference type="PANTHER" id="PTHR43014">
    <property type="entry name" value="MERCURIC REDUCTASE"/>
    <property type="match status" value="1"/>
</dbReference>
<name>A0A381PBY6_9ZZZZ</name>
<dbReference type="GO" id="GO:0050660">
    <property type="term" value="F:flavin adenine dinucleotide binding"/>
    <property type="evidence" value="ECO:0007669"/>
    <property type="project" value="TreeGrafter"/>
</dbReference>
<dbReference type="Pfam" id="PF07992">
    <property type="entry name" value="Pyr_redox_2"/>
    <property type="match status" value="1"/>
</dbReference>
<keyword evidence="3" id="KW-0285">Flavoprotein</keyword>
<dbReference type="Gene3D" id="3.50.50.60">
    <property type="entry name" value="FAD/NAD(P)-binding domain"/>
    <property type="match status" value="2"/>
</dbReference>
<dbReference type="PROSITE" id="PS00076">
    <property type="entry name" value="PYRIDINE_REDOX_1"/>
    <property type="match status" value="1"/>
</dbReference>
<feature type="domain" description="FAD/NAD(P)-binding" evidence="10">
    <location>
        <begin position="35"/>
        <end position="350"/>
    </location>
</feature>